<sequence length="289" mass="32376">MAIEFEKATARIGAYVTGLDLRKELCDTEVDTVYQGLLDHGVLFFREQHITDEEHLRFALRFGTLSAPPLKARKDTGDPVADAIHVLDQTSPKGEGGDNWHADNTFMPHPPMGSLLRAVKLPAVGGDTLWASSCAAYDDLSPQIRELAGALVGVHDIVPGATKAIAKGHALDLERLRRDWPPVEHPVVRVHPETGRRLLYVNRSSVTRLKGLTPWENEALLPLLCDQVRHPEFQVRLRWEAGTMAFWDNRAVQHYAVPDYTERREMHRVTVDFPWGFTDRDTAPTPAAS</sequence>
<dbReference type="InterPro" id="IPR051323">
    <property type="entry name" value="AtsK-like"/>
</dbReference>
<keyword evidence="5" id="KW-0408">Iron</keyword>
<dbReference type="GO" id="GO:0046872">
    <property type="term" value="F:metal ion binding"/>
    <property type="evidence" value="ECO:0007669"/>
    <property type="project" value="UniProtKB-KW"/>
</dbReference>
<dbReference type="GO" id="GO:0000908">
    <property type="term" value="F:taurine dioxygenase activity"/>
    <property type="evidence" value="ECO:0007669"/>
    <property type="project" value="UniProtKB-EC"/>
</dbReference>
<evidence type="ECO:0000256" key="2">
    <source>
        <dbReference type="ARBA" id="ARBA00022723"/>
    </source>
</evidence>
<dbReference type="GO" id="GO:0005737">
    <property type="term" value="C:cytoplasm"/>
    <property type="evidence" value="ECO:0007669"/>
    <property type="project" value="TreeGrafter"/>
</dbReference>
<keyword evidence="2" id="KW-0479">Metal-binding</keyword>
<dbReference type="InterPro" id="IPR003819">
    <property type="entry name" value="TauD/TfdA-like"/>
</dbReference>
<dbReference type="Pfam" id="PF02668">
    <property type="entry name" value="TauD"/>
    <property type="match status" value="1"/>
</dbReference>
<accession>A0A7W9YK23</accession>
<dbReference type="RefSeq" id="WP_184077148.1">
    <property type="nucleotide sequence ID" value="NZ_JACHDS010000001.1"/>
</dbReference>
<reference evidence="7 8" key="1">
    <citation type="submission" date="2020-08" db="EMBL/GenBank/DDBJ databases">
        <title>Sequencing the genomes of 1000 actinobacteria strains.</title>
        <authorList>
            <person name="Klenk H.-P."/>
        </authorList>
    </citation>
    <scope>NUCLEOTIDE SEQUENCE [LARGE SCALE GENOMIC DNA]</scope>
    <source>
        <strain evidence="7 8">DSM 46659</strain>
    </source>
</reference>
<dbReference type="SUPFAM" id="SSF51197">
    <property type="entry name" value="Clavaminate synthase-like"/>
    <property type="match status" value="1"/>
</dbReference>
<comment type="caution">
    <text evidence="7">The sequence shown here is derived from an EMBL/GenBank/DDBJ whole genome shotgun (WGS) entry which is preliminary data.</text>
</comment>
<evidence type="ECO:0000256" key="4">
    <source>
        <dbReference type="ARBA" id="ARBA00023002"/>
    </source>
</evidence>
<dbReference type="EMBL" id="JACHDS010000001">
    <property type="protein sequence ID" value="MBB6173634.1"/>
    <property type="molecule type" value="Genomic_DNA"/>
</dbReference>
<organism evidence="7 8">
    <name type="scientific">Nocardiopsis mwathae</name>
    <dbReference type="NCBI Taxonomy" id="1472723"/>
    <lineage>
        <taxon>Bacteria</taxon>
        <taxon>Bacillati</taxon>
        <taxon>Actinomycetota</taxon>
        <taxon>Actinomycetes</taxon>
        <taxon>Streptosporangiales</taxon>
        <taxon>Nocardiopsidaceae</taxon>
        <taxon>Nocardiopsis</taxon>
    </lineage>
</organism>
<dbReference type="PANTHER" id="PTHR30468">
    <property type="entry name" value="ALPHA-KETOGLUTARATE-DEPENDENT SULFONATE DIOXYGENASE"/>
    <property type="match status" value="1"/>
</dbReference>
<dbReference type="AlphaFoldDB" id="A0A7W9YK23"/>
<dbReference type="EC" id="1.14.11.17" evidence="7"/>
<evidence type="ECO:0000256" key="1">
    <source>
        <dbReference type="ARBA" id="ARBA00005896"/>
    </source>
</evidence>
<dbReference type="Gene3D" id="3.60.130.10">
    <property type="entry name" value="Clavaminate synthase-like"/>
    <property type="match status" value="1"/>
</dbReference>
<gene>
    <name evidence="7" type="ORF">HNR23_003694</name>
</gene>
<keyword evidence="4 7" id="KW-0560">Oxidoreductase</keyword>
<dbReference type="Proteomes" id="UP000546642">
    <property type="component" value="Unassembled WGS sequence"/>
</dbReference>
<evidence type="ECO:0000313" key="8">
    <source>
        <dbReference type="Proteomes" id="UP000546642"/>
    </source>
</evidence>
<name>A0A7W9YK23_9ACTN</name>
<feature type="domain" description="TauD/TfdA-like" evidence="6">
    <location>
        <begin position="5"/>
        <end position="270"/>
    </location>
</feature>
<comment type="similarity">
    <text evidence="1">Belongs to the TfdA dioxygenase family.</text>
</comment>
<evidence type="ECO:0000313" key="7">
    <source>
        <dbReference type="EMBL" id="MBB6173634.1"/>
    </source>
</evidence>
<dbReference type="PANTHER" id="PTHR30468:SF1">
    <property type="entry name" value="ALPHA-KETOGLUTARATE-DEPENDENT SULFONATE DIOXYGENASE"/>
    <property type="match status" value="1"/>
</dbReference>
<evidence type="ECO:0000256" key="5">
    <source>
        <dbReference type="ARBA" id="ARBA00023004"/>
    </source>
</evidence>
<keyword evidence="3 7" id="KW-0223">Dioxygenase</keyword>
<dbReference type="InterPro" id="IPR042098">
    <property type="entry name" value="TauD-like_sf"/>
</dbReference>
<proteinExistence type="inferred from homology"/>
<evidence type="ECO:0000256" key="3">
    <source>
        <dbReference type="ARBA" id="ARBA00022964"/>
    </source>
</evidence>
<evidence type="ECO:0000259" key="6">
    <source>
        <dbReference type="Pfam" id="PF02668"/>
    </source>
</evidence>
<protein>
    <submittedName>
        <fullName evidence="7">Taurine dioxygenase</fullName>
        <ecNumber evidence="7">1.14.11.17</ecNumber>
    </submittedName>
</protein>
<keyword evidence="8" id="KW-1185">Reference proteome</keyword>